<dbReference type="AlphaFoldDB" id="A0A0A2VJQ3"/>
<proteinExistence type="predicted"/>
<evidence type="ECO:0000313" key="3">
    <source>
        <dbReference type="Proteomes" id="UP000002059"/>
    </source>
</evidence>
<dbReference type="EMBL" id="KN294009">
    <property type="protein sequence ID" value="KGQ01104.1"/>
    <property type="molecule type" value="Genomic_DNA"/>
</dbReference>
<keyword evidence="3" id="KW-1185">Reference proteome</keyword>
<dbReference type="GeneID" id="26970957"/>
<evidence type="ECO:0000313" key="2">
    <source>
        <dbReference type="EMBL" id="KGQ01104.1"/>
    </source>
</evidence>
<evidence type="ECO:0000256" key="1">
    <source>
        <dbReference type="SAM" id="MobiDB-lite"/>
    </source>
</evidence>
<protein>
    <submittedName>
        <fullName evidence="2">Uncharacterized protein</fullName>
    </submittedName>
</protein>
<gene>
    <name evidence="2" type="ORF">PAAG_12232</name>
</gene>
<dbReference type="Proteomes" id="UP000002059">
    <property type="component" value="Partially assembled WGS sequence"/>
</dbReference>
<dbReference type="RefSeq" id="XP_015702659.1">
    <property type="nucleotide sequence ID" value="XM_015847747.1"/>
</dbReference>
<organism evidence="2 3">
    <name type="scientific">Paracoccidioides lutzii (strain ATCC MYA-826 / Pb01)</name>
    <name type="common">Paracoccidioides brasiliensis</name>
    <dbReference type="NCBI Taxonomy" id="502779"/>
    <lineage>
        <taxon>Eukaryota</taxon>
        <taxon>Fungi</taxon>
        <taxon>Dikarya</taxon>
        <taxon>Ascomycota</taxon>
        <taxon>Pezizomycotina</taxon>
        <taxon>Eurotiomycetes</taxon>
        <taxon>Eurotiomycetidae</taxon>
        <taxon>Onygenales</taxon>
        <taxon>Ajellomycetaceae</taxon>
        <taxon>Paracoccidioides</taxon>
    </lineage>
</organism>
<feature type="region of interest" description="Disordered" evidence="1">
    <location>
        <begin position="1"/>
        <end position="57"/>
    </location>
</feature>
<name>A0A0A2VJQ3_PARBA</name>
<accession>A0A0A2VJQ3</accession>
<dbReference type="KEGG" id="pbl:PAAG_12232"/>
<dbReference type="VEuPathDB" id="FungiDB:PAAG_12232"/>
<dbReference type="HOGENOM" id="CLU_2264530_0_0_1"/>
<reference evidence="2 3" key="1">
    <citation type="journal article" date="2011" name="PLoS Genet.">
        <title>Comparative genomic analysis of human fungal pathogens causing paracoccidioidomycosis.</title>
        <authorList>
            <person name="Desjardins C.A."/>
            <person name="Champion M.D."/>
            <person name="Holder J.W."/>
            <person name="Muszewska A."/>
            <person name="Goldberg J."/>
            <person name="Bailao A.M."/>
            <person name="Brigido M.M."/>
            <person name="Ferreira M.E."/>
            <person name="Garcia A.M."/>
            <person name="Grynberg M."/>
            <person name="Gujja S."/>
            <person name="Heiman D.I."/>
            <person name="Henn M.R."/>
            <person name="Kodira C.D."/>
            <person name="Leon-Narvaez H."/>
            <person name="Longo L.V."/>
            <person name="Ma L.J."/>
            <person name="Malavazi I."/>
            <person name="Matsuo A.L."/>
            <person name="Morais F.V."/>
            <person name="Pereira M."/>
            <person name="Rodriguez-Brito S."/>
            <person name="Sakthikumar S."/>
            <person name="Salem-Izacc S.M."/>
            <person name="Sykes S.M."/>
            <person name="Teixeira M.M."/>
            <person name="Vallejo M.C."/>
            <person name="Walter M.E."/>
            <person name="Yandava C."/>
            <person name="Young S."/>
            <person name="Zeng Q."/>
            <person name="Zucker J."/>
            <person name="Felipe M.S."/>
            <person name="Goldman G.H."/>
            <person name="Haas B.J."/>
            <person name="McEwen J.G."/>
            <person name="Nino-Vega G."/>
            <person name="Puccia R."/>
            <person name="San-Blas G."/>
            <person name="Soares C.M."/>
            <person name="Birren B.W."/>
            <person name="Cuomo C.A."/>
        </authorList>
    </citation>
    <scope>NUCLEOTIDE SEQUENCE [LARGE SCALE GENOMIC DNA]</scope>
    <source>
        <strain evidence="3">ATCC MYA-826 / Pb01</strain>
    </source>
</reference>
<sequence length="103" mass="11650">MSMVIGRDGLRGRRSNPWDGNEDVGAGRTRSRTLSVSERIGWADGNEEERGVRGNPTAAQVACQPRVVLFARELDVRRNYGRLRIYIFSDLRLLCRVSAKDLM</sequence>